<protein>
    <submittedName>
        <fullName evidence="1">Galactokinase</fullName>
    </submittedName>
</protein>
<comment type="caution">
    <text evidence="1">The sequence shown here is derived from an EMBL/GenBank/DDBJ whole genome shotgun (WGS) entry which is preliminary data.</text>
</comment>
<proteinExistence type="predicted"/>
<dbReference type="Proteomes" id="UP000265520">
    <property type="component" value="Unassembled WGS sequence"/>
</dbReference>
<keyword evidence="1" id="KW-0808">Transferase</keyword>
<feature type="non-terminal residue" evidence="1">
    <location>
        <position position="32"/>
    </location>
</feature>
<organism evidence="1 2">
    <name type="scientific">Trifolium medium</name>
    <dbReference type="NCBI Taxonomy" id="97028"/>
    <lineage>
        <taxon>Eukaryota</taxon>
        <taxon>Viridiplantae</taxon>
        <taxon>Streptophyta</taxon>
        <taxon>Embryophyta</taxon>
        <taxon>Tracheophyta</taxon>
        <taxon>Spermatophyta</taxon>
        <taxon>Magnoliopsida</taxon>
        <taxon>eudicotyledons</taxon>
        <taxon>Gunneridae</taxon>
        <taxon>Pentapetalae</taxon>
        <taxon>rosids</taxon>
        <taxon>fabids</taxon>
        <taxon>Fabales</taxon>
        <taxon>Fabaceae</taxon>
        <taxon>Papilionoideae</taxon>
        <taxon>50 kb inversion clade</taxon>
        <taxon>NPAAA clade</taxon>
        <taxon>Hologalegina</taxon>
        <taxon>IRL clade</taxon>
        <taxon>Trifolieae</taxon>
        <taxon>Trifolium</taxon>
    </lineage>
</organism>
<dbReference type="EMBL" id="LXQA010127238">
    <property type="protein sequence ID" value="MCI21866.1"/>
    <property type="molecule type" value="Genomic_DNA"/>
</dbReference>
<keyword evidence="1" id="KW-0418">Kinase</keyword>
<name>A0A392QEC6_9FABA</name>
<accession>A0A392QEC6</accession>
<dbReference type="AlphaFoldDB" id="A0A392QEC6"/>
<dbReference type="GO" id="GO:0016301">
    <property type="term" value="F:kinase activity"/>
    <property type="evidence" value="ECO:0007669"/>
    <property type="project" value="UniProtKB-KW"/>
</dbReference>
<sequence length="32" mass="3460">MTINKGILLGFTPSGSDEIVIHSGQFHGEVKF</sequence>
<evidence type="ECO:0000313" key="1">
    <source>
        <dbReference type="EMBL" id="MCI21866.1"/>
    </source>
</evidence>
<reference evidence="1 2" key="1">
    <citation type="journal article" date="2018" name="Front. Plant Sci.">
        <title>Red Clover (Trifolium pratense) and Zigzag Clover (T. medium) - A Picture of Genomic Similarities and Differences.</title>
        <authorList>
            <person name="Dluhosova J."/>
            <person name="Istvanek J."/>
            <person name="Nedelnik J."/>
            <person name="Repkova J."/>
        </authorList>
    </citation>
    <scope>NUCLEOTIDE SEQUENCE [LARGE SCALE GENOMIC DNA]</scope>
    <source>
        <strain evidence="2">cv. 10/8</strain>
        <tissue evidence="1">Leaf</tissue>
    </source>
</reference>
<keyword evidence="2" id="KW-1185">Reference proteome</keyword>
<evidence type="ECO:0000313" key="2">
    <source>
        <dbReference type="Proteomes" id="UP000265520"/>
    </source>
</evidence>